<evidence type="ECO:0000259" key="6">
    <source>
        <dbReference type="Pfam" id="PF00441"/>
    </source>
</evidence>
<dbReference type="InterPro" id="IPR036250">
    <property type="entry name" value="AcylCo_DH-like_C"/>
</dbReference>
<accession>A0A0K2G6F5</accession>
<organism evidence="9 10">
    <name type="scientific">Nitrospira moscoviensis</name>
    <dbReference type="NCBI Taxonomy" id="42253"/>
    <lineage>
        <taxon>Bacteria</taxon>
        <taxon>Pseudomonadati</taxon>
        <taxon>Nitrospirota</taxon>
        <taxon>Nitrospiria</taxon>
        <taxon>Nitrospirales</taxon>
        <taxon>Nitrospiraceae</taxon>
        <taxon>Nitrospira</taxon>
    </lineage>
</organism>
<evidence type="ECO:0000256" key="5">
    <source>
        <dbReference type="RuleBase" id="RU362125"/>
    </source>
</evidence>
<name>A0A0K2G6F5_NITMO</name>
<keyword evidence="5 9" id="KW-0560">Oxidoreductase</keyword>
<dbReference type="SUPFAM" id="SSF47203">
    <property type="entry name" value="Acyl-CoA dehydrogenase C-terminal domain-like"/>
    <property type="match status" value="1"/>
</dbReference>
<keyword evidence="10" id="KW-1185">Reference proteome</keyword>
<dbReference type="PANTHER" id="PTHR43884:SF9">
    <property type="entry name" value="COMPLEX I ASSEMBLY FACTOR ACAD9, MITOCHONDRIAL"/>
    <property type="match status" value="1"/>
</dbReference>
<evidence type="ECO:0000256" key="1">
    <source>
        <dbReference type="ARBA" id="ARBA00001974"/>
    </source>
</evidence>
<evidence type="ECO:0000313" key="9">
    <source>
        <dbReference type="EMBL" id="ALA56510.1"/>
    </source>
</evidence>
<protein>
    <submittedName>
        <fullName evidence="9">Putative Acyl-CoA dehydrogenase</fullName>
        <ecNumber evidence="9">1.3.8.-</ecNumber>
    </submittedName>
</protein>
<dbReference type="PANTHER" id="PTHR43884">
    <property type="entry name" value="ACYL-COA DEHYDROGENASE"/>
    <property type="match status" value="1"/>
</dbReference>
<comment type="cofactor">
    <cofactor evidence="1 5">
        <name>FAD</name>
        <dbReference type="ChEBI" id="CHEBI:57692"/>
    </cofactor>
</comment>
<evidence type="ECO:0000259" key="8">
    <source>
        <dbReference type="Pfam" id="PF02771"/>
    </source>
</evidence>
<dbReference type="InterPro" id="IPR046373">
    <property type="entry name" value="Acyl-CoA_Oxase/DH_mid-dom_sf"/>
</dbReference>
<evidence type="ECO:0000256" key="3">
    <source>
        <dbReference type="ARBA" id="ARBA00022630"/>
    </source>
</evidence>
<evidence type="ECO:0000256" key="4">
    <source>
        <dbReference type="ARBA" id="ARBA00022827"/>
    </source>
</evidence>
<evidence type="ECO:0000259" key="7">
    <source>
        <dbReference type="Pfam" id="PF02770"/>
    </source>
</evidence>
<dbReference type="Pfam" id="PF00441">
    <property type="entry name" value="Acyl-CoA_dh_1"/>
    <property type="match status" value="1"/>
</dbReference>
<dbReference type="Gene3D" id="2.40.110.10">
    <property type="entry name" value="Butyryl-CoA Dehydrogenase, subunit A, domain 2"/>
    <property type="match status" value="1"/>
</dbReference>
<dbReference type="Pfam" id="PF02771">
    <property type="entry name" value="Acyl-CoA_dh_N"/>
    <property type="match status" value="1"/>
</dbReference>
<dbReference type="InterPro" id="IPR009100">
    <property type="entry name" value="AcylCoA_DH/oxidase_NM_dom_sf"/>
</dbReference>
<keyword evidence="3 5" id="KW-0285">Flavoprotein</keyword>
<sequence>MRIGLSRGRHPEESRMTQLFKGLERIEEARERLTGRSFMAGVFAGAPDFSLLLTPEEPPEQKAAWEEFRPRLESFLTTQVDPDEIERTARIPDSVIKGLFALGAFAMKIPKEYGGLGLSYSYYGRALVLIAGWSNILALTVAVPQSIGIAMPLLLFGSEEQRRRYLPIVAREAVSAFALTEPMTGSDAANIRTEAVLDAGGSAFIVNGEKLWCTNGPIARYVTLIARVPAKREQRGGQSVWVPVPEGKEADDSVPTALILDMTTPGVVVRQRCQFEGCRGIENAYMTFSDVRIPAENLIGEVGRGLRYALTILNVGRAVSIPAICLGMAKQAWLPTLDRANSRVTFQKPLGERQTQRMRVGRMAAQLLAMEALASAVWSMADQHRYDVRIEAAIAKIFCSEQTIRFLKDAQTLFGGMGYETADSKRVRGEPAFGIEQLVRDAEMYRIGEGATDILRPFVAREGLNLHLERARNYFDEKVTGLRRVAEVWRLVRFYVPWYLRQWRRRPWPSGSVFQHAKVRPRLAFVERASRRLARATFYAMMRHGPALRDDQGRQNRIEEVGEDLLVIATTALYAEAQERTTGHAEAWDLADEIFRETKPRVARQTRELMWNRDRPVTDVGAKAVDGTYAFLSDGIIPRTLQDYRSPEKRPLRPEKQAI</sequence>
<dbReference type="InterPro" id="IPR009075">
    <property type="entry name" value="AcylCo_DH/oxidase_C"/>
</dbReference>
<dbReference type="KEGG" id="nmv:NITMOv2_0068"/>
<dbReference type="EC" id="1.3.8.-" evidence="9"/>
<evidence type="ECO:0000313" key="10">
    <source>
        <dbReference type="Proteomes" id="UP000069205"/>
    </source>
</evidence>
<feature type="domain" description="Acyl-CoA dehydrogenase/oxidase C-terminal" evidence="6">
    <location>
        <begin position="303"/>
        <end position="462"/>
    </location>
</feature>
<comment type="similarity">
    <text evidence="2 5">Belongs to the acyl-CoA dehydrogenase family.</text>
</comment>
<dbReference type="Pfam" id="PF02770">
    <property type="entry name" value="Acyl-CoA_dh_M"/>
    <property type="match status" value="1"/>
</dbReference>
<dbReference type="SUPFAM" id="SSF56645">
    <property type="entry name" value="Acyl-CoA dehydrogenase NM domain-like"/>
    <property type="match status" value="1"/>
</dbReference>
<evidence type="ECO:0000256" key="2">
    <source>
        <dbReference type="ARBA" id="ARBA00009347"/>
    </source>
</evidence>
<dbReference type="InterPro" id="IPR013786">
    <property type="entry name" value="AcylCoA_DH/ox_N"/>
</dbReference>
<proteinExistence type="inferred from homology"/>
<dbReference type="InterPro" id="IPR037069">
    <property type="entry name" value="AcylCoA_DH/ox_N_sf"/>
</dbReference>
<gene>
    <name evidence="9" type="ORF">NITMOv2_0068</name>
</gene>
<dbReference type="STRING" id="42253.NITMOv2_0068"/>
<dbReference type="InterPro" id="IPR006091">
    <property type="entry name" value="Acyl-CoA_Oxase/DH_mid-dom"/>
</dbReference>
<dbReference type="Gene3D" id="1.10.540.10">
    <property type="entry name" value="Acyl-CoA dehydrogenase/oxidase, N-terminal domain"/>
    <property type="match status" value="1"/>
</dbReference>
<dbReference type="Gene3D" id="1.20.140.10">
    <property type="entry name" value="Butyryl-CoA Dehydrogenase, subunit A, domain 3"/>
    <property type="match status" value="2"/>
</dbReference>
<keyword evidence="4 5" id="KW-0274">FAD</keyword>
<dbReference type="EMBL" id="CP011801">
    <property type="protein sequence ID" value="ALA56510.1"/>
    <property type="molecule type" value="Genomic_DNA"/>
</dbReference>
<feature type="domain" description="Acyl-CoA oxidase/dehydrogenase middle" evidence="7">
    <location>
        <begin position="176"/>
        <end position="291"/>
    </location>
</feature>
<dbReference type="AlphaFoldDB" id="A0A0K2G6F5"/>
<dbReference type="GO" id="GO:0050660">
    <property type="term" value="F:flavin adenine dinucleotide binding"/>
    <property type="evidence" value="ECO:0007669"/>
    <property type="project" value="InterPro"/>
</dbReference>
<dbReference type="GO" id="GO:0003995">
    <property type="term" value="F:acyl-CoA dehydrogenase activity"/>
    <property type="evidence" value="ECO:0007669"/>
    <property type="project" value="TreeGrafter"/>
</dbReference>
<dbReference type="Proteomes" id="UP000069205">
    <property type="component" value="Chromosome"/>
</dbReference>
<dbReference type="PATRIC" id="fig|42253.5.peg.70"/>
<feature type="domain" description="Acyl-CoA dehydrogenase/oxidase N-terminal" evidence="8">
    <location>
        <begin position="66"/>
        <end position="171"/>
    </location>
</feature>
<reference evidence="9 10" key="1">
    <citation type="journal article" date="2015" name="Proc. Natl. Acad. Sci. U.S.A.">
        <title>Expanded metabolic versatility of ubiquitous nitrite-oxidizing bacteria from the genus Nitrospira.</title>
        <authorList>
            <person name="Koch H."/>
            <person name="Lucker S."/>
            <person name="Albertsen M."/>
            <person name="Kitzinger K."/>
            <person name="Herbold C."/>
            <person name="Spieck E."/>
            <person name="Nielsen P.H."/>
            <person name="Wagner M."/>
            <person name="Daims H."/>
        </authorList>
    </citation>
    <scope>NUCLEOTIDE SEQUENCE [LARGE SCALE GENOMIC DNA]</scope>
    <source>
        <strain evidence="9 10">NSP M-1</strain>
    </source>
</reference>